<dbReference type="InterPro" id="IPR024072">
    <property type="entry name" value="DHFR-like_dom_sf"/>
</dbReference>
<evidence type="ECO:0000256" key="1">
    <source>
        <dbReference type="ARBA" id="ARBA00005104"/>
    </source>
</evidence>
<dbReference type="EMBL" id="BNJF01000001">
    <property type="protein sequence ID" value="GHO45016.1"/>
    <property type="molecule type" value="Genomic_DNA"/>
</dbReference>
<keyword evidence="2" id="KW-0521">NADP</keyword>
<comment type="pathway">
    <text evidence="1">Cofactor biosynthesis; riboflavin biosynthesis.</text>
</comment>
<reference evidence="5" key="1">
    <citation type="submission" date="2020-10" db="EMBL/GenBank/DDBJ databases">
        <title>Taxonomic study of unclassified bacteria belonging to the class Ktedonobacteria.</title>
        <authorList>
            <person name="Yabe S."/>
            <person name="Wang C.M."/>
            <person name="Zheng Y."/>
            <person name="Sakai Y."/>
            <person name="Cavaletti L."/>
            <person name="Monciardini P."/>
            <person name="Donadio S."/>
        </authorList>
    </citation>
    <scope>NUCLEOTIDE SEQUENCE</scope>
    <source>
        <strain evidence="5">SOSP1-1</strain>
    </source>
</reference>
<proteinExistence type="predicted"/>
<name>A0A8J3HZU3_9CHLR</name>
<dbReference type="RefSeq" id="WP_220194375.1">
    <property type="nucleotide sequence ID" value="NZ_BNJF01000001.1"/>
</dbReference>
<keyword evidence="3" id="KW-0560">Oxidoreductase</keyword>
<sequence length="282" mass="31078">MKQPLAFETLYNQERGERLHLPPPLDLLLGEFRMPLESHPPYLIGNFVSTLDGVVSLDEAGHEGGGPISGFHPSDQALMGVLRAIADAIIVGSRTLHEEPTHKWTAEYIYPDLADTYQELRRSLGKSERPLNVLVSTSGNLDLSLNLFQEGTIPVLIVTSTEGEKRLHKQTIPPSVQIKACTSEGGMISASNILHAVQEKQSGTLYLTEGGPGMLTTFLRDGSLDELFLTLAPQLAGHMPGDTRPSIAMGHHFAPDQPLWSDLLSVKRVESHLFLRYAFRKR</sequence>
<dbReference type="Pfam" id="PF01872">
    <property type="entry name" value="RibD_C"/>
    <property type="match status" value="1"/>
</dbReference>
<dbReference type="SUPFAM" id="SSF53597">
    <property type="entry name" value="Dihydrofolate reductase-like"/>
    <property type="match status" value="1"/>
</dbReference>
<evidence type="ECO:0000313" key="5">
    <source>
        <dbReference type="EMBL" id="GHO45016.1"/>
    </source>
</evidence>
<dbReference type="GO" id="GO:0008703">
    <property type="term" value="F:5-amino-6-(5-phosphoribosylamino)uracil reductase activity"/>
    <property type="evidence" value="ECO:0007669"/>
    <property type="project" value="InterPro"/>
</dbReference>
<protein>
    <recommendedName>
        <fullName evidence="4">Bacterial bifunctional deaminase-reductase C-terminal domain-containing protein</fullName>
    </recommendedName>
</protein>
<comment type="caution">
    <text evidence="5">The sequence shown here is derived from an EMBL/GenBank/DDBJ whole genome shotgun (WGS) entry which is preliminary data.</text>
</comment>
<dbReference type="Proteomes" id="UP000612362">
    <property type="component" value="Unassembled WGS sequence"/>
</dbReference>
<evidence type="ECO:0000256" key="3">
    <source>
        <dbReference type="ARBA" id="ARBA00023002"/>
    </source>
</evidence>
<dbReference type="InterPro" id="IPR002734">
    <property type="entry name" value="RibDG_C"/>
</dbReference>
<dbReference type="PANTHER" id="PTHR38011">
    <property type="entry name" value="DIHYDROFOLATE REDUCTASE FAMILY PROTEIN (AFU_ORTHOLOGUE AFUA_8G06820)"/>
    <property type="match status" value="1"/>
</dbReference>
<organism evidence="5 6">
    <name type="scientific">Ktedonospora formicarum</name>
    <dbReference type="NCBI Taxonomy" id="2778364"/>
    <lineage>
        <taxon>Bacteria</taxon>
        <taxon>Bacillati</taxon>
        <taxon>Chloroflexota</taxon>
        <taxon>Ktedonobacteria</taxon>
        <taxon>Ktedonobacterales</taxon>
        <taxon>Ktedonobacteraceae</taxon>
        <taxon>Ktedonospora</taxon>
    </lineage>
</organism>
<dbReference type="InterPro" id="IPR050765">
    <property type="entry name" value="Riboflavin_Biosynth_HTPR"/>
</dbReference>
<evidence type="ECO:0000256" key="2">
    <source>
        <dbReference type="ARBA" id="ARBA00022857"/>
    </source>
</evidence>
<dbReference type="PANTHER" id="PTHR38011:SF7">
    <property type="entry name" value="2,5-DIAMINO-6-RIBOSYLAMINO-4(3H)-PYRIMIDINONE 5'-PHOSPHATE REDUCTASE"/>
    <property type="match status" value="1"/>
</dbReference>
<evidence type="ECO:0000259" key="4">
    <source>
        <dbReference type="Pfam" id="PF01872"/>
    </source>
</evidence>
<dbReference type="GO" id="GO:0009231">
    <property type="term" value="P:riboflavin biosynthetic process"/>
    <property type="evidence" value="ECO:0007669"/>
    <property type="project" value="InterPro"/>
</dbReference>
<accession>A0A8J3HZU3</accession>
<feature type="domain" description="Bacterial bifunctional deaminase-reductase C-terminal" evidence="4">
    <location>
        <begin position="41"/>
        <end position="238"/>
    </location>
</feature>
<keyword evidence="6" id="KW-1185">Reference proteome</keyword>
<evidence type="ECO:0000313" key="6">
    <source>
        <dbReference type="Proteomes" id="UP000612362"/>
    </source>
</evidence>
<gene>
    <name evidence="5" type="ORF">KSX_31790</name>
</gene>
<dbReference type="Gene3D" id="3.40.430.10">
    <property type="entry name" value="Dihydrofolate Reductase, subunit A"/>
    <property type="match status" value="1"/>
</dbReference>
<dbReference type="AlphaFoldDB" id="A0A8J3HZU3"/>